<proteinExistence type="predicted"/>
<reference evidence="8 9" key="1">
    <citation type="submission" date="2019-08" db="EMBL/GenBank/DDBJ databases">
        <title>In-depth cultivation of the pig gut microbiome towards novel bacterial diversity and tailored functional studies.</title>
        <authorList>
            <person name="Wylensek D."/>
            <person name="Hitch T.C.A."/>
            <person name="Clavel T."/>
        </authorList>
    </citation>
    <scope>NUCLEOTIDE SEQUENCE [LARGE SCALE GENOMIC DNA]</scope>
    <source>
        <strain evidence="8 9">BBE-744-WT-12</strain>
    </source>
</reference>
<name>A0A844G704_9BACT</name>
<comment type="subcellular location">
    <subcellularLocation>
        <location evidence="1">Cell membrane</location>
        <topology evidence="1">Multi-pass membrane protein</topology>
    </subcellularLocation>
</comment>
<dbReference type="GO" id="GO:0005886">
    <property type="term" value="C:plasma membrane"/>
    <property type="evidence" value="ECO:0007669"/>
    <property type="project" value="UniProtKB-SubCell"/>
</dbReference>
<dbReference type="Proteomes" id="UP000435649">
    <property type="component" value="Unassembled WGS sequence"/>
</dbReference>
<dbReference type="Gene3D" id="1.10.3860.10">
    <property type="entry name" value="Sodium:dicarboxylate symporter"/>
    <property type="match status" value="1"/>
</dbReference>
<dbReference type="RefSeq" id="WP_154420803.1">
    <property type="nucleotide sequence ID" value="NZ_VUNS01000044.1"/>
</dbReference>
<keyword evidence="2" id="KW-0813">Transport</keyword>
<evidence type="ECO:0000256" key="7">
    <source>
        <dbReference type="SAM" id="Phobius"/>
    </source>
</evidence>
<dbReference type="InterPro" id="IPR001991">
    <property type="entry name" value="Na-dicarboxylate_symporter"/>
</dbReference>
<evidence type="ECO:0000256" key="3">
    <source>
        <dbReference type="ARBA" id="ARBA00022475"/>
    </source>
</evidence>
<keyword evidence="6 7" id="KW-0472">Membrane</keyword>
<dbReference type="Pfam" id="PF00375">
    <property type="entry name" value="SDF"/>
    <property type="match status" value="1"/>
</dbReference>
<dbReference type="GO" id="GO:0015293">
    <property type="term" value="F:symporter activity"/>
    <property type="evidence" value="ECO:0007669"/>
    <property type="project" value="UniProtKB-KW"/>
</dbReference>
<feature type="transmembrane region" description="Helical" evidence="7">
    <location>
        <begin position="351"/>
        <end position="380"/>
    </location>
</feature>
<evidence type="ECO:0000256" key="5">
    <source>
        <dbReference type="ARBA" id="ARBA00022989"/>
    </source>
</evidence>
<feature type="transmembrane region" description="Helical" evidence="7">
    <location>
        <begin position="84"/>
        <end position="109"/>
    </location>
</feature>
<organism evidence="8 9">
    <name type="scientific">Victivallis lenta</name>
    <dbReference type="NCBI Taxonomy" id="2606640"/>
    <lineage>
        <taxon>Bacteria</taxon>
        <taxon>Pseudomonadati</taxon>
        <taxon>Lentisphaerota</taxon>
        <taxon>Lentisphaeria</taxon>
        <taxon>Victivallales</taxon>
        <taxon>Victivallaceae</taxon>
        <taxon>Victivallis</taxon>
    </lineage>
</organism>
<feature type="transmembrane region" description="Helical" evidence="7">
    <location>
        <begin position="12"/>
        <end position="35"/>
    </location>
</feature>
<feature type="transmembrane region" description="Helical" evidence="7">
    <location>
        <begin position="327"/>
        <end position="345"/>
    </location>
</feature>
<dbReference type="PROSITE" id="PS51257">
    <property type="entry name" value="PROKAR_LIPOPROTEIN"/>
    <property type="match status" value="1"/>
</dbReference>
<dbReference type="PRINTS" id="PR00173">
    <property type="entry name" value="EDTRNSPORT"/>
</dbReference>
<dbReference type="SUPFAM" id="SSF118215">
    <property type="entry name" value="Proton glutamate symport protein"/>
    <property type="match status" value="1"/>
</dbReference>
<feature type="transmembrane region" description="Helical" evidence="7">
    <location>
        <begin position="239"/>
        <end position="265"/>
    </location>
</feature>
<accession>A0A844G704</accession>
<evidence type="ECO:0000313" key="9">
    <source>
        <dbReference type="Proteomes" id="UP000435649"/>
    </source>
</evidence>
<evidence type="ECO:0000256" key="4">
    <source>
        <dbReference type="ARBA" id="ARBA00022692"/>
    </source>
</evidence>
<keyword evidence="9" id="KW-1185">Reference proteome</keyword>
<feature type="transmembrane region" description="Helical" evidence="7">
    <location>
        <begin position="161"/>
        <end position="179"/>
    </location>
</feature>
<evidence type="ECO:0000256" key="6">
    <source>
        <dbReference type="ARBA" id="ARBA00023136"/>
    </source>
</evidence>
<gene>
    <name evidence="8" type="ORF">FYJ85_21645</name>
</gene>
<evidence type="ECO:0000313" key="8">
    <source>
        <dbReference type="EMBL" id="MST99637.1"/>
    </source>
</evidence>
<dbReference type="EMBL" id="VUNS01000044">
    <property type="protein sequence ID" value="MST99637.1"/>
    <property type="molecule type" value="Genomic_DNA"/>
</dbReference>
<dbReference type="PANTHER" id="PTHR42865">
    <property type="entry name" value="PROTON/GLUTAMATE-ASPARTATE SYMPORTER"/>
    <property type="match status" value="1"/>
</dbReference>
<feature type="transmembrane region" description="Helical" evidence="7">
    <location>
        <begin position="47"/>
        <end position="72"/>
    </location>
</feature>
<comment type="caution">
    <text evidence="8">The sequence shown here is derived from an EMBL/GenBank/DDBJ whole genome shotgun (WGS) entry which is preliminary data.</text>
</comment>
<dbReference type="AlphaFoldDB" id="A0A844G704"/>
<keyword evidence="3" id="KW-1003">Cell membrane</keyword>
<evidence type="ECO:0000256" key="1">
    <source>
        <dbReference type="ARBA" id="ARBA00004651"/>
    </source>
</evidence>
<keyword evidence="4 7" id="KW-0812">Transmembrane</keyword>
<feature type="transmembrane region" description="Helical" evidence="7">
    <location>
        <begin position="212"/>
        <end position="233"/>
    </location>
</feature>
<dbReference type="InterPro" id="IPR036458">
    <property type="entry name" value="Na:dicarbo_symporter_sf"/>
</dbReference>
<evidence type="ECO:0000256" key="2">
    <source>
        <dbReference type="ARBA" id="ARBA00022448"/>
    </source>
</evidence>
<dbReference type="PANTHER" id="PTHR42865:SF7">
    <property type="entry name" value="PROTON_GLUTAMATE-ASPARTATE SYMPORTER"/>
    <property type="match status" value="1"/>
</dbReference>
<keyword evidence="5 7" id="KW-1133">Transmembrane helix</keyword>
<protein>
    <submittedName>
        <fullName evidence="8">Dicarboxylate/amino acid:cation symporter</fullName>
    </submittedName>
</protein>
<sequence>MRKIAKLYFSTPLVYRVVAAFLLGIAAGIGCRYAGPDVCDGTLAVLAPFGTVLIAMLKMVVIPIIFLSLVTGAASLPLRKFGRLGMWVVAWYFLTSLFAAVFGTGFALFMNPGMGDAGEHAAPLMGQVEQLRLGGGGGGTLLKLVNDLFMNPFQALAEGKFLSIIVFSILFGIAVRTVIEESGGGKVRMAAETLLDVFGAAMKACFRMIDWIMEYFPVGVFALTAVNFAAYGAELFGPYLRIAGCVITGVLIMIGVIYPLFVLVICRENPYRVLAAVREPVLTAFLTRSSAAALPVSLRVADEELHIRNELSGFALPLGATINMDGVCIHLPVFAILAANIFGIPLGMGQIFVLILSVVFASIGTGGIPGGSIFLLFMVLENMGLEAGRIAMIVALAIGINPLLDMFETACNVAGDNIGNYVIARRNGMIG</sequence>